<dbReference type="EMBL" id="AEON01000001">
    <property type="protein sequence ID" value="EFT84212.1"/>
    <property type="molecule type" value="Genomic_DNA"/>
</dbReference>
<evidence type="ECO:0000313" key="2">
    <source>
        <dbReference type="Proteomes" id="UP000004946"/>
    </source>
</evidence>
<sequence>MISPFLLSLHPGLHGWFENLSLLDWGLIGSFDWLAGQSETGQVN</sequence>
<name>E6K0D9_PARDN</name>
<comment type="caution">
    <text evidence="1">The sequence shown here is derived from an EMBL/GenBank/DDBJ whole genome shotgun (WGS) entry which is preliminary data.</text>
</comment>
<dbReference type="AlphaFoldDB" id="E6K0D9"/>
<keyword evidence="2" id="KW-1185">Reference proteome</keyword>
<gene>
    <name evidence="1" type="ORF">HMPREF0620_1217</name>
</gene>
<dbReference type="HOGENOM" id="CLU_3219647_0_0_11"/>
<reference evidence="1 2" key="1">
    <citation type="submission" date="2010-12" db="EMBL/GenBank/DDBJ databases">
        <authorList>
            <person name="Muzny D."/>
            <person name="Qin X."/>
            <person name="Buhay C."/>
            <person name="Dugan-Rocha S."/>
            <person name="Ding Y."/>
            <person name="Chen G."/>
            <person name="Hawes A."/>
            <person name="Holder M."/>
            <person name="Jhangiani S."/>
            <person name="Johnson A."/>
            <person name="Khan Z."/>
            <person name="Li Z."/>
            <person name="Liu W."/>
            <person name="Liu X."/>
            <person name="Perez L."/>
            <person name="Shen H."/>
            <person name="Wang Q."/>
            <person name="Watt J."/>
            <person name="Xi L."/>
            <person name="Xin Y."/>
            <person name="Zhou J."/>
            <person name="Deng J."/>
            <person name="Jiang H."/>
            <person name="Liu Y."/>
            <person name="Qu J."/>
            <person name="Song X.-Z."/>
            <person name="Zhang L."/>
            <person name="Villasana D."/>
            <person name="Johnson A."/>
            <person name="Liu J."/>
            <person name="Liyanage D."/>
            <person name="Lorensuhewa L."/>
            <person name="Robinson T."/>
            <person name="Song A."/>
            <person name="Song B.-B."/>
            <person name="Dinh H."/>
            <person name="Thornton R."/>
            <person name="Coyle M."/>
            <person name="Francisco L."/>
            <person name="Jackson L."/>
            <person name="Javaid M."/>
            <person name="Korchina V."/>
            <person name="Kovar C."/>
            <person name="Mata R."/>
            <person name="Mathew T."/>
            <person name="Ngo R."/>
            <person name="Nguyen L."/>
            <person name="Nguyen N."/>
            <person name="Okwuonu G."/>
            <person name="Ongeri F."/>
            <person name="Pham C."/>
            <person name="Simmons D."/>
            <person name="Wilczek-Boney K."/>
            <person name="Hale W."/>
            <person name="Jakkamsetti A."/>
            <person name="Pham P."/>
            <person name="Ruth R."/>
            <person name="San Lucas F."/>
            <person name="Warren J."/>
            <person name="Zhang J."/>
            <person name="Zhao Z."/>
            <person name="Zhou C."/>
            <person name="Zhu D."/>
            <person name="Lee S."/>
            <person name="Bess C."/>
            <person name="Blankenburg K."/>
            <person name="Forbes L."/>
            <person name="Fu Q."/>
            <person name="Gubbala S."/>
            <person name="Hirani K."/>
            <person name="Jayaseelan J.C."/>
            <person name="Lara F."/>
            <person name="Munidasa M."/>
            <person name="Palculict T."/>
            <person name="Patil S."/>
            <person name="Pu L.-L."/>
            <person name="Saada N."/>
            <person name="Tang L."/>
            <person name="Weissenberger G."/>
            <person name="Zhu Y."/>
            <person name="Hemphill L."/>
            <person name="Shang Y."/>
            <person name="Youmans B."/>
            <person name="Ayvaz T."/>
            <person name="Ross M."/>
            <person name="Santibanez J."/>
            <person name="Aqrawi P."/>
            <person name="Gross S."/>
            <person name="Joshi V."/>
            <person name="Fowler G."/>
            <person name="Nazareth L."/>
            <person name="Reid J."/>
            <person name="Worley K."/>
            <person name="Petrosino J."/>
            <person name="Highlander S."/>
            <person name="Gibbs R."/>
        </authorList>
    </citation>
    <scope>NUCLEOTIDE SEQUENCE [LARGE SCALE GENOMIC DNA]</scope>
    <source>
        <strain evidence="1 2">DSM 10105</strain>
    </source>
</reference>
<proteinExistence type="predicted"/>
<organism evidence="1 2">
    <name type="scientific">Parascardovia denticolens DSM 10105 = JCM 12538</name>
    <dbReference type="NCBI Taxonomy" id="864564"/>
    <lineage>
        <taxon>Bacteria</taxon>
        <taxon>Bacillati</taxon>
        <taxon>Actinomycetota</taxon>
        <taxon>Actinomycetes</taxon>
        <taxon>Bifidobacteriales</taxon>
        <taxon>Bifidobacteriaceae</taxon>
        <taxon>Parascardovia</taxon>
    </lineage>
</organism>
<evidence type="ECO:0000313" key="1">
    <source>
        <dbReference type="EMBL" id="EFT84212.1"/>
    </source>
</evidence>
<dbReference type="Proteomes" id="UP000004946">
    <property type="component" value="Chromosome"/>
</dbReference>
<accession>E6K0D9</accession>
<protein>
    <submittedName>
        <fullName evidence="1">Uncharacterized protein</fullName>
    </submittedName>
</protein>